<dbReference type="GO" id="GO:0003677">
    <property type="term" value="F:DNA binding"/>
    <property type="evidence" value="ECO:0007669"/>
    <property type="project" value="UniProtKB-KW"/>
</dbReference>
<dbReference type="EMBL" id="FNKO01000001">
    <property type="protein sequence ID" value="SDQ36159.1"/>
    <property type="molecule type" value="Genomic_DNA"/>
</dbReference>
<reference evidence="8" key="1">
    <citation type="submission" date="2016-10" db="EMBL/GenBank/DDBJ databases">
        <authorList>
            <person name="Varghese N."/>
            <person name="Submissions S."/>
        </authorList>
    </citation>
    <scope>NUCLEOTIDE SEQUENCE [LARGE SCALE GENOMIC DNA]</scope>
    <source>
        <strain evidence="8">DSM 45459</strain>
    </source>
</reference>
<dbReference type="InterPro" id="IPR000847">
    <property type="entry name" value="LysR_HTH_N"/>
</dbReference>
<evidence type="ECO:0000256" key="4">
    <source>
        <dbReference type="ARBA" id="ARBA00023163"/>
    </source>
</evidence>
<dbReference type="Gene3D" id="3.40.190.10">
    <property type="entry name" value="Periplasmic binding protein-like II"/>
    <property type="match status" value="2"/>
</dbReference>
<organism evidence="7 8">
    <name type="scientific">Actinopolyspora saharensis</name>
    <dbReference type="NCBI Taxonomy" id="995062"/>
    <lineage>
        <taxon>Bacteria</taxon>
        <taxon>Bacillati</taxon>
        <taxon>Actinomycetota</taxon>
        <taxon>Actinomycetes</taxon>
        <taxon>Actinopolysporales</taxon>
        <taxon>Actinopolysporaceae</taxon>
        <taxon>Actinopolyspora</taxon>
    </lineage>
</organism>
<protein>
    <submittedName>
        <fullName evidence="7">DNA-binding transcriptional regulator, LysR family</fullName>
    </submittedName>
</protein>
<dbReference type="InterPro" id="IPR036390">
    <property type="entry name" value="WH_DNA-bd_sf"/>
</dbReference>
<dbReference type="CDD" id="cd08423">
    <property type="entry name" value="PBP2_LTTR_like_6"/>
    <property type="match status" value="1"/>
</dbReference>
<dbReference type="OrthoDB" id="3673085at2"/>
<sequence length="319" mass="34760">MLNPIHLRTLRECVRTGSFAEAGRILGYTASAVSQQMVLLERTLGASLFERTARSIHLTPLAERLADRGGEVLGELDALEREIRAMAVGDEGGLRLAGFATANSRILPGVLAAVVSERPNARLQLDEGEPDEVIDDVREGVTDAAVVFEYDLDPRCWPAELRTEELIAEPLWLALPERHRLADGDSVELGELAEESWICTRDDTAGGRVLVRMAAAAGFVPNIVFRSNDYGVIRDLVARGLGPALLPALAVNGAGIRTAPIAGQRPWRRVKAIYRPNNTNPLLPFALDRLAKSCAALSADWPQPHDERSADRPRDSARN</sequence>
<dbReference type="PROSITE" id="PS50931">
    <property type="entry name" value="HTH_LYSR"/>
    <property type="match status" value="1"/>
</dbReference>
<dbReference type="Pfam" id="PF00126">
    <property type="entry name" value="HTH_1"/>
    <property type="match status" value="1"/>
</dbReference>
<dbReference type="SUPFAM" id="SSF53850">
    <property type="entry name" value="Periplasmic binding protein-like II"/>
    <property type="match status" value="1"/>
</dbReference>
<feature type="compositionally biased region" description="Basic and acidic residues" evidence="5">
    <location>
        <begin position="303"/>
        <end position="319"/>
    </location>
</feature>
<evidence type="ECO:0000313" key="7">
    <source>
        <dbReference type="EMBL" id="SDQ36159.1"/>
    </source>
</evidence>
<gene>
    <name evidence="7" type="ORF">SAMN04489718_1474</name>
</gene>
<dbReference type="AlphaFoldDB" id="A0A1H1A967"/>
<dbReference type="PANTHER" id="PTHR30346">
    <property type="entry name" value="TRANSCRIPTIONAL DUAL REGULATOR HCAR-RELATED"/>
    <property type="match status" value="1"/>
</dbReference>
<dbReference type="SUPFAM" id="SSF46785">
    <property type="entry name" value="Winged helix' DNA-binding domain"/>
    <property type="match status" value="1"/>
</dbReference>
<feature type="domain" description="HTH lysR-type" evidence="6">
    <location>
        <begin position="2"/>
        <end position="59"/>
    </location>
</feature>
<evidence type="ECO:0000256" key="2">
    <source>
        <dbReference type="ARBA" id="ARBA00023015"/>
    </source>
</evidence>
<evidence type="ECO:0000256" key="3">
    <source>
        <dbReference type="ARBA" id="ARBA00023125"/>
    </source>
</evidence>
<comment type="similarity">
    <text evidence="1">Belongs to the LysR transcriptional regulatory family.</text>
</comment>
<keyword evidence="8" id="KW-1185">Reference proteome</keyword>
<dbReference type="Pfam" id="PF03466">
    <property type="entry name" value="LysR_substrate"/>
    <property type="match status" value="1"/>
</dbReference>
<dbReference type="STRING" id="995062.SAMN04489718_1474"/>
<dbReference type="RefSeq" id="WP_092521898.1">
    <property type="nucleotide sequence ID" value="NZ_FNKO01000001.1"/>
</dbReference>
<dbReference type="GO" id="GO:0003700">
    <property type="term" value="F:DNA-binding transcription factor activity"/>
    <property type="evidence" value="ECO:0007669"/>
    <property type="project" value="InterPro"/>
</dbReference>
<dbReference type="PANTHER" id="PTHR30346:SF29">
    <property type="entry name" value="LYSR SUBSTRATE-BINDING"/>
    <property type="match status" value="1"/>
</dbReference>
<dbReference type="Proteomes" id="UP000199301">
    <property type="component" value="Unassembled WGS sequence"/>
</dbReference>
<keyword evidence="3 7" id="KW-0238">DNA-binding</keyword>
<name>A0A1H1A967_9ACTN</name>
<evidence type="ECO:0000256" key="5">
    <source>
        <dbReference type="SAM" id="MobiDB-lite"/>
    </source>
</evidence>
<feature type="region of interest" description="Disordered" evidence="5">
    <location>
        <begin position="300"/>
        <end position="319"/>
    </location>
</feature>
<evidence type="ECO:0000259" key="6">
    <source>
        <dbReference type="PROSITE" id="PS50931"/>
    </source>
</evidence>
<dbReference type="Gene3D" id="1.10.10.10">
    <property type="entry name" value="Winged helix-like DNA-binding domain superfamily/Winged helix DNA-binding domain"/>
    <property type="match status" value="1"/>
</dbReference>
<dbReference type="InterPro" id="IPR005119">
    <property type="entry name" value="LysR_subst-bd"/>
</dbReference>
<keyword evidence="4" id="KW-0804">Transcription</keyword>
<proteinExistence type="inferred from homology"/>
<keyword evidence="2" id="KW-0805">Transcription regulation</keyword>
<evidence type="ECO:0000313" key="8">
    <source>
        <dbReference type="Proteomes" id="UP000199301"/>
    </source>
</evidence>
<accession>A0A1H1A967</accession>
<evidence type="ECO:0000256" key="1">
    <source>
        <dbReference type="ARBA" id="ARBA00009437"/>
    </source>
</evidence>
<dbReference type="InterPro" id="IPR036388">
    <property type="entry name" value="WH-like_DNA-bd_sf"/>
</dbReference>
<dbReference type="GO" id="GO:0032993">
    <property type="term" value="C:protein-DNA complex"/>
    <property type="evidence" value="ECO:0007669"/>
    <property type="project" value="TreeGrafter"/>
</dbReference>